<dbReference type="Proteomes" id="UP000005237">
    <property type="component" value="Unassembled WGS sequence"/>
</dbReference>
<evidence type="ECO:0000313" key="2">
    <source>
        <dbReference type="EnsemblMetazoa" id="CJA10231.1"/>
    </source>
</evidence>
<reference evidence="3" key="1">
    <citation type="submission" date="2010-08" db="EMBL/GenBank/DDBJ databases">
        <authorList>
            <consortium name="Caenorhabditis japonica Sequencing Consortium"/>
            <person name="Wilson R.K."/>
        </authorList>
    </citation>
    <scope>NUCLEOTIDE SEQUENCE [LARGE SCALE GENOMIC DNA]</scope>
    <source>
        <strain evidence="3">DF5081</strain>
    </source>
</reference>
<protein>
    <submittedName>
        <fullName evidence="2">Uncharacterized protein</fullName>
    </submittedName>
</protein>
<evidence type="ECO:0000313" key="3">
    <source>
        <dbReference type="Proteomes" id="UP000005237"/>
    </source>
</evidence>
<reference evidence="2" key="2">
    <citation type="submission" date="2022-06" db="UniProtKB">
        <authorList>
            <consortium name="EnsemblMetazoa"/>
        </authorList>
    </citation>
    <scope>IDENTIFICATION</scope>
    <source>
        <strain evidence="2">DF5081</strain>
    </source>
</reference>
<sequence>MRILNENLRSQKKRITGFAKKATECFENGQGTLINILAGIKDKHALAEDIVRQQAEVEECLDSLQSINEWIEEELQLDRENPALPNRTEHYRATLKAYTDEKEYPEWIKKLEYMNTQLKALIDSMVGVEAQAPSPRSDRFIEHFIHEKQEDLNERGNVASNTIQEQLNLLRHARPAEQHGLSLHEELLRVKLDAVEQQQKNLKKEREEFEKQNLRDKADWIKKRLN</sequence>
<keyword evidence="1" id="KW-0175">Coiled coil</keyword>
<name>A0A8R1HW52_CAEJA</name>
<evidence type="ECO:0000256" key="1">
    <source>
        <dbReference type="SAM" id="Coils"/>
    </source>
</evidence>
<dbReference type="EnsemblMetazoa" id="CJA10231.1">
    <property type="protein sequence ID" value="CJA10231.1"/>
    <property type="gene ID" value="WBGene00129435"/>
</dbReference>
<proteinExistence type="predicted"/>
<organism evidence="2 3">
    <name type="scientific">Caenorhabditis japonica</name>
    <dbReference type="NCBI Taxonomy" id="281687"/>
    <lineage>
        <taxon>Eukaryota</taxon>
        <taxon>Metazoa</taxon>
        <taxon>Ecdysozoa</taxon>
        <taxon>Nematoda</taxon>
        <taxon>Chromadorea</taxon>
        <taxon>Rhabditida</taxon>
        <taxon>Rhabditina</taxon>
        <taxon>Rhabditomorpha</taxon>
        <taxon>Rhabditoidea</taxon>
        <taxon>Rhabditidae</taxon>
        <taxon>Peloderinae</taxon>
        <taxon>Caenorhabditis</taxon>
    </lineage>
</organism>
<dbReference type="AlphaFoldDB" id="A0A8R1HW52"/>
<feature type="coiled-coil region" evidence="1">
    <location>
        <begin position="185"/>
        <end position="219"/>
    </location>
</feature>
<accession>A0A8R1HW52</accession>
<keyword evidence="3" id="KW-1185">Reference proteome</keyword>